<dbReference type="SUPFAM" id="SSF52172">
    <property type="entry name" value="CheY-like"/>
    <property type="match status" value="1"/>
</dbReference>
<comment type="catalytic activity">
    <reaction evidence="4">
        <text>L-glutaminyl-[protein] + H2O = L-glutamyl-[protein] + NH4(+)</text>
        <dbReference type="Rhea" id="RHEA:16441"/>
        <dbReference type="Rhea" id="RHEA-COMP:10207"/>
        <dbReference type="Rhea" id="RHEA-COMP:10208"/>
        <dbReference type="ChEBI" id="CHEBI:15377"/>
        <dbReference type="ChEBI" id="CHEBI:28938"/>
        <dbReference type="ChEBI" id="CHEBI:29973"/>
        <dbReference type="ChEBI" id="CHEBI:30011"/>
        <dbReference type="EC" id="3.5.1.44"/>
    </reaction>
</comment>
<dbReference type="InterPro" id="IPR011006">
    <property type="entry name" value="CheY-like_superfamily"/>
</dbReference>
<evidence type="ECO:0000256" key="3">
    <source>
        <dbReference type="ARBA" id="ARBA00048267"/>
    </source>
</evidence>
<dbReference type="PANTHER" id="PTHR42872:SF3">
    <property type="entry name" value="PROTEIN-GLUTAMATE METHYLESTERASE_PROTEIN-GLUTAMINE GLUTAMINASE 1"/>
    <property type="match status" value="1"/>
</dbReference>
<dbReference type="InterPro" id="IPR035909">
    <property type="entry name" value="CheB_C"/>
</dbReference>
<dbReference type="CDD" id="cd16432">
    <property type="entry name" value="CheB_Rec"/>
    <property type="match status" value="1"/>
</dbReference>
<keyword evidence="2 4" id="KW-0378">Hydrolase</keyword>
<feature type="active site" evidence="4 5">
    <location>
        <position position="234"/>
    </location>
</feature>
<dbReference type="RefSeq" id="WP_207047539.1">
    <property type="nucleotide sequence ID" value="NZ_JAFLNC010000006.1"/>
</dbReference>
<evidence type="ECO:0000256" key="5">
    <source>
        <dbReference type="PROSITE-ProRule" id="PRU00050"/>
    </source>
</evidence>
<dbReference type="InterPro" id="IPR008248">
    <property type="entry name" value="CheB-like"/>
</dbReference>
<comment type="caution">
    <text evidence="9">The sequence shown here is derived from an EMBL/GenBank/DDBJ whole genome shotgun (WGS) entry which is preliminary data.</text>
</comment>
<feature type="domain" description="Response regulatory" evidence="7">
    <location>
        <begin position="21"/>
        <end position="139"/>
    </location>
</feature>
<comment type="domain">
    <text evidence="4">Contains a C-terminal catalytic domain, and an N-terminal region which modulates catalytic activity.</text>
</comment>
<dbReference type="HAMAP" id="MF_00099">
    <property type="entry name" value="CheB_chemtxs"/>
    <property type="match status" value="1"/>
</dbReference>
<protein>
    <recommendedName>
        <fullName evidence="4">Protein-glutamate methylesterase/protein-glutamine glutaminase</fullName>
        <ecNumber evidence="4">3.1.1.61</ecNumber>
        <ecNumber evidence="4">3.5.1.44</ecNumber>
    </recommendedName>
</protein>
<accession>A0ABS3F9P1</accession>
<feature type="active site" evidence="4 5">
    <location>
        <position position="207"/>
    </location>
</feature>
<dbReference type="CDD" id="cd17541">
    <property type="entry name" value="REC_CheB-like"/>
    <property type="match status" value="1"/>
</dbReference>
<gene>
    <name evidence="4" type="primary">cheB</name>
    <name evidence="9" type="ORF">J0X12_16480</name>
</gene>
<dbReference type="EC" id="3.5.1.44" evidence="4"/>
<feature type="domain" description="CheB-type methylesterase" evidence="8">
    <location>
        <begin position="195"/>
        <end position="388"/>
    </location>
</feature>
<dbReference type="InterPro" id="IPR000673">
    <property type="entry name" value="Sig_transdc_resp-reg_Me-estase"/>
</dbReference>
<keyword evidence="4" id="KW-0963">Cytoplasm</keyword>
<comment type="similarity">
    <text evidence="4">Belongs to the CheB family.</text>
</comment>
<organism evidence="9 10">
    <name type="scientific">Sneathiella sedimenti</name>
    <dbReference type="NCBI Taxonomy" id="2816034"/>
    <lineage>
        <taxon>Bacteria</taxon>
        <taxon>Pseudomonadati</taxon>
        <taxon>Pseudomonadota</taxon>
        <taxon>Alphaproteobacteria</taxon>
        <taxon>Sneathiellales</taxon>
        <taxon>Sneathiellaceae</taxon>
        <taxon>Sneathiella</taxon>
    </lineage>
</organism>
<evidence type="ECO:0000259" key="7">
    <source>
        <dbReference type="PROSITE" id="PS50110"/>
    </source>
</evidence>
<dbReference type="InterPro" id="IPR001789">
    <property type="entry name" value="Sig_transdc_resp-reg_receiver"/>
</dbReference>
<comment type="PTM">
    <text evidence="4">Phosphorylated by CheA. Phosphorylation of the N-terminal regulatory domain activates the methylesterase activity.</text>
</comment>
<dbReference type="PROSITE" id="PS50122">
    <property type="entry name" value="CHEB"/>
    <property type="match status" value="1"/>
</dbReference>
<dbReference type="Pfam" id="PF00072">
    <property type="entry name" value="Response_reg"/>
    <property type="match status" value="1"/>
</dbReference>
<comment type="subcellular location">
    <subcellularLocation>
        <location evidence="4">Cytoplasm</location>
    </subcellularLocation>
</comment>
<evidence type="ECO:0000259" key="8">
    <source>
        <dbReference type="PROSITE" id="PS50122"/>
    </source>
</evidence>
<evidence type="ECO:0000313" key="10">
    <source>
        <dbReference type="Proteomes" id="UP000664761"/>
    </source>
</evidence>
<dbReference type="Gene3D" id="3.40.50.180">
    <property type="entry name" value="Methylesterase CheB, C-terminal domain"/>
    <property type="match status" value="1"/>
</dbReference>
<evidence type="ECO:0000256" key="6">
    <source>
        <dbReference type="PROSITE-ProRule" id="PRU00169"/>
    </source>
</evidence>
<keyword evidence="10" id="KW-1185">Reference proteome</keyword>
<proteinExistence type="inferred from homology"/>
<dbReference type="EC" id="3.1.1.61" evidence="4"/>
<reference evidence="9 10" key="1">
    <citation type="submission" date="2021-03" db="EMBL/GenBank/DDBJ databases">
        <title>Sneathiella sp. CAU 1612 isolated from Kang Won-do.</title>
        <authorList>
            <person name="Kim W."/>
        </authorList>
    </citation>
    <scope>NUCLEOTIDE SEQUENCE [LARGE SCALE GENOMIC DNA]</scope>
    <source>
        <strain evidence="9 10">CAU 1612</strain>
    </source>
</reference>
<dbReference type="Gene3D" id="3.40.50.2300">
    <property type="match status" value="1"/>
</dbReference>
<comment type="catalytic activity">
    <reaction evidence="3 4">
        <text>[protein]-L-glutamate 5-O-methyl ester + H2O = L-glutamyl-[protein] + methanol + H(+)</text>
        <dbReference type="Rhea" id="RHEA:23236"/>
        <dbReference type="Rhea" id="RHEA-COMP:10208"/>
        <dbReference type="Rhea" id="RHEA-COMP:10311"/>
        <dbReference type="ChEBI" id="CHEBI:15377"/>
        <dbReference type="ChEBI" id="CHEBI:15378"/>
        <dbReference type="ChEBI" id="CHEBI:17790"/>
        <dbReference type="ChEBI" id="CHEBI:29973"/>
        <dbReference type="ChEBI" id="CHEBI:82795"/>
        <dbReference type="EC" id="3.1.1.61"/>
    </reaction>
</comment>
<dbReference type="Proteomes" id="UP000664761">
    <property type="component" value="Unassembled WGS sequence"/>
</dbReference>
<dbReference type="SUPFAM" id="SSF52738">
    <property type="entry name" value="Methylesterase CheB, C-terminal domain"/>
    <property type="match status" value="1"/>
</dbReference>
<dbReference type="EMBL" id="JAFLNC010000006">
    <property type="protein sequence ID" value="MBO0335220.1"/>
    <property type="molecule type" value="Genomic_DNA"/>
</dbReference>
<evidence type="ECO:0000256" key="4">
    <source>
        <dbReference type="HAMAP-Rule" id="MF_00099"/>
    </source>
</evidence>
<dbReference type="Pfam" id="PF01339">
    <property type="entry name" value="CheB_methylest"/>
    <property type="match status" value="1"/>
</dbReference>
<evidence type="ECO:0000313" key="9">
    <source>
        <dbReference type="EMBL" id="MBO0335220.1"/>
    </source>
</evidence>
<dbReference type="PIRSF" id="PIRSF000876">
    <property type="entry name" value="RR_chemtxs_CheB"/>
    <property type="match status" value="1"/>
</dbReference>
<feature type="active site" evidence="4 5">
    <location>
        <position position="330"/>
    </location>
</feature>
<dbReference type="PANTHER" id="PTHR42872">
    <property type="entry name" value="PROTEIN-GLUTAMATE METHYLESTERASE/PROTEIN-GLUTAMINE GLUTAMINASE"/>
    <property type="match status" value="1"/>
</dbReference>
<comment type="function">
    <text evidence="4">Involved in chemotaxis. Part of a chemotaxis signal transduction system that modulates chemotaxis in response to various stimuli. Catalyzes the demethylation of specific methylglutamate residues introduced into the chemoreceptors (methyl-accepting chemotaxis proteins or MCP) by CheR. Also mediates the irreversible deamidation of specific glutamine residues to glutamic acid.</text>
</comment>
<feature type="modified residue" description="4-aspartylphosphate" evidence="4 6">
    <location>
        <position position="72"/>
    </location>
</feature>
<evidence type="ECO:0000256" key="1">
    <source>
        <dbReference type="ARBA" id="ARBA00022500"/>
    </source>
</evidence>
<sequence>MVQAETAITSLPDKMVKEPYRVMIVDDSAVIRGFLTRWLEAEADIQVVAIANNGVTALREFERSRPELVILDIEMPEMDGLTALPKLIQLDQAVQVIMASTLTRRNADVSLKALSMGAADYIAKPESTRVANEKEEFHRGLLEKIRALGATRRARSCKAGKVMSSPTLKPIVSEQKIVSPKFKKPAINLRAFDKTPSVPEVIAIGSSTGGPQALFRTFEALKGRTSLPILITQHMPGTFTAILAEHLGKIYEKDCREATDGEKVLKNRVYVAPGDWHLTVARKDSDVVIKLNQEPPENYCRPSVDPMLRSLATVYGANVLAIILTGMGHDGLDGCKMLAESGASVIVQDEETSVVWGMPGAVATAGLCNRVLPLHKIPDAIEKIINGRPV</sequence>
<keyword evidence="4 6" id="KW-0597">Phosphoprotein</keyword>
<name>A0ABS3F9P1_9PROT</name>
<keyword evidence="1 4" id="KW-0145">Chemotaxis</keyword>
<dbReference type="NCBIfam" id="NF001965">
    <property type="entry name" value="PRK00742.1"/>
    <property type="match status" value="1"/>
</dbReference>
<evidence type="ECO:0000256" key="2">
    <source>
        <dbReference type="ARBA" id="ARBA00022801"/>
    </source>
</evidence>
<dbReference type="PROSITE" id="PS50110">
    <property type="entry name" value="RESPONSE_REGULATORY"/>
    <property type="match status" value="1"/>
</dbReference>
<dbReference type="SMART" id="SM00448">
    <property type="entry name" value="REC"/>
    <property type="match status" value="1"/>
</dbReference>